<evidence type="ECO:0000313" key="2">
    <source>
        <dbReference type="EMBL" id="RMS50081.1"/>
    </source>
</evidence>
<accession>A0A658KK57</accession>
<dbReference type="Proteomes" id="UP000270873">
    <property type="component" value="Unassembled WGS sequence"/>
</dbReference>
<dbReference type="EMBL" id="RBSP01000304">
    <property type="protein sequence ID" value="RMS50081.1"/>
    <property type="molecule type" value="Genomic_DNA"/>
</dbReference>
<dbReference type="AlphaFoldDB" id="A0A658KK57"/>
<reference evidence="2 3" key="1">
    <citation type="submission" date="2018-08" db="EMBL/GenBank/DDBJ databases">
        <title>Recombination of ecologically and evolutionarily significant loci maintains genetic cohesion in the Pseudomonas syringae species complex.</title>
        <authorList>
            <person name="Dillon M."/>
            <person name="Thakur S."/>
            <person name="Almeida R.N.D."/>
            <person name="Weir B.S."/>
            <person name="Guttman D.S."/>
        </authorList>
    </citation>
    <scope>NUCLEOTIDE SEQUENCE [LARGE SCALE GENOMIC DNA]</scope>
    <source>
        <strain evidence="2 3">ICMP 7847</strain>
    </source>
</reference>
<protein>
    <submittedName>
        <fullName evidence="2">Uncharacterized protein</fullName>
    </submittedName>
</protein>
<proteinExistence type="predicted"/>
<evidence type="ECO:0000313" key="3">
    <source>
        <dbReference type="Proteomes" id="UP000270873"/>
    </source>
</evidence>
<gene>
    <name evidence="2" type="ORF">ALP66_05059</name>
</gene>
<feature type="non-terminal residue" evidence="2">
    <location>
        <position position="80"/>
    </location>
</feature>
<name>A0A658KK57_PSEA0</name>
<sequence length="80" mass="8854">MFTGEAAEFGKNRPVGTADRSQTLMPACTHPNKERTSMPISSTDEEWDELVPENFDTTALLRAVDAVDVLREDLNDREGG</sequence>
<feature type="region of interest" description="Disordered" evidence="1">
    <location>
        <begin position="1"/>
        <end position="48"/>
    </location>
</feature>
<organism evidence="2 3">
    <name type="scientific">Pseudomonas amygdali pv. photiniae</name>
    <dbReference type="NCBI Taxonomy" id="251724"/>
    <lineage>
        <taxon>Bacteria</taxon>
        <taxon>Pseudomonadati</taxon>
        <taxon>Pseudomonadota</taxon>
        <taxon>Gammaproteobacteria</taxon>
        <taxon>Pseudomonadales</taxon>
        <taxon>Pseudomonadaceae</taxon>
        <taxon>Pseudomonas</taxon>
        <taxon>Pseudomonas amygdali</taxon>
    </lineage>
</organism>
<evidence type="ECO:0000256" key="1">
    <source>
        <dbReference type="SAM" id="MobiDB-lite"/>
    </source>
</evidence>
<comment type="caution">
    <text evidence="2">The sequence shown here is derived from an EMBL/GenBank/DDBJ whole genome shotgun (WGS) entry which is preliminary data.</text>
</comment>